<dbReference type="RefSeq" id="WP_185681885.1">
    <property type="nucleotide sequence ID" value="NZ_JACLAU010000001.1"/>
</dbReference>
<evidence type="ECO:0000313" key="2">
    <source>
        <dbReference type="Proteomes" id="UP000520156"/>
    </source>
</evidence>
<dbReference type="EMBL" id="JACLAU010000001">
    <property type="protein sequence ID" value="MBC2650495.1"/>
    <property type="molecule type" value="Genomic_DNA"/>
</dbReference>
<dbReference type="Proteomes" id="UP000520156">
    <property type="component" value="Unassembled WGS sequence"/>
</dbReference>
<proteinExistence type="predicted"/>
<protein>
    <submittedName>
        <fullName evidence="1">Uncharacterized protein</fullName>
    </submittedName>
</protein>
<dbReference type="AlphaFoldDB" id="A0A7X1KAU6"/>
<reference evidence="1 2" key="1">
    <citation type="submission" date="2020-08" db="EMBL/GenBank/DDBJ databases">
        <title>The genome sequence of Novosphingobium flavum 4Y4.</title>
        <authorList>
            <person name="Liu Y."/>
        </authorList>
    </citation>
    <scope>NUCLEOTIDE SEQUENCE [LARGE SCALE GENOMIC DNA]</scope>
    <source>
        <strain evidence="1 2">4Y4</strain>
    </source>
</reference>
<gene>
    <name evidence="1" type="ORF">H7F49_02105</name>
</gene>
<comment type="caution">
    <text evidence="1">The sequence shown here is derived from an EMBL/GenBank/DDBJ whole genome shotgun (WGS) entry which is preliminary data.</text>
</comment>
<sequence length="317" mass="34861">MASLVDLGVTISDALQLETALRSFRAGLTPFAVLDPVGEGEGAFTATIEQASVTITRAVRSLLANRAAEDLREALARVGSMQQVYGPPVYKWTTDRRPIEFSHMLGRSASALLSDEAIGDYEAQLDLLRYDLVDTRYALHLETDLLPTYARWLGKGEASLLSAGEGSAAAIALLAEDTASLMVWRMLTVRWCEDHGLFAARYMTGVGIERFWEFAEYFGKPTQELLRQSYRHGQAVFPHVFASSPLDWAVAHDDAGLSHALEHTTYQLSRWNFATLSAGILWGICDRQLGAGDRLARIPQMDRSALTCPPKAATPRA</sequence>
<organism evidence="1 2">
    <name type="scientific">Novosphingobium aerophilum</name>
    <dbReference type="NCBI Taxonomy" id="2839843"/>
    <lineage>
        <taxon>Bacteria</taxon>
        <taxon>Pseudomonadati</taxon>
        <taxon>Pseudomonadota</taxon>
        <taxon>Alphaproteobacteria</taxon>
        <taxon>Sphingomonadales</taxon>
        <taxon>Sphingomonadaceae</taxon>
        <taxon>Novosphingobium</taxon>
    </lineage>
</organism>
<keyword evidence="2" id="KW-1185">Reference proteome</keyword>
<name>A0A7X1KAU6_9SPHN</name>
<accession>A0A7X1KAU6</accession>
<evidence type="ECO:0000313" key="1">
    <source>
        <dbReference type="EMBL" id="MBC2650495.1"/>
    </source>
</evidence>